<proteinExistence type="predicted"/>
<dbReference type="AlphaFoldDB" id="A0A0F9KJS8"/>
<dbReference type="Pfam" id="PF12728">
    <property type="entry name" value="HTH_17"/>
    <property type="match status" value="1"/>
</dbReference>
<reference evidence="2" key="1">
    <citation type="journal article" date="2015" name="Nature">
        <title>Complex archaea that bridge the gap between prokaryotes and eukaryotes.</title>
        <authorList>
            <person name="Spang A."/>
            <person name="Saw J.H."/>
            <person name="Jorgensen S.L."/>
            <person name="Zaremba-Niedzwiedzka K."/>
            <person name="Martijn J."/>
            <person name="Lind A.E."/>
            <person name="van Eijk R."/>
            <person name="Schleper C."/>
            <person name="Guy L."/>
            <person name="Ettema T.J."/>
        </authorList>
    </citation>
    <scope>NUCLEOTIDE SEQUENCE</scope>
</reference>
<name>A0A0F9KJS8_9ZZZZ</name>
<protein>
    <recommendedName>
        <fullName evidence="1">Helix-turn-helix domain-containing protein</fullName>
    </recommendedName>
</protein>
<evidence type="ECO:0000259" key="1">
    <source>
        <dbReference type="Pfam" id="PF12728"/>
    </source>
</evidence>
<comment type="caution">
    <text evidence="2">The sequence shown here is derived from an EMBL/GenBank/DDBJ whole genome shotgun (WGS) entry which is preliminary data.</text>
</comment>
<sequence length="68" mass="7795">MDEIYSPAKVAEILNISEDAVKQLMEEGVIHAQRTKRKWRTTHSCVVEYILRGCANPDTFELEESDAK</sequence>
<gene>
    <name evidence="2" type="ORF">LCGC14_1320250</name>
</gene>
<dbReference type="InterPro" id="IPR041657">
    <property type="entry name" value="HTH_17"/>
</dbReference>
<feature type="domain" description="Helix-turn-helix" evidence="1">
    <location>
        <begin position="5"/>
        <end position="52"/>
    </location>
</feature>
<dbReference type="EMBL" id="LAZR01007872">
    <property type="protein sequence ID" value="KKM82369.1"/>
    <property type="molecule type" value="Genomic_DNA"/>
</dbReference>
<evidence type="ECO:0000313" key="2">
    <source>
        <dbReference type="EMBL" id="KKM82369.1"/>
    </source>
</evidence>
<accession>A0A0F9KJS8</accession>
<organism evidence="2">
    <name type="scientific">marine sediment metagenome</name>
    <dbReference type="NCBI Taxonomy" id="412755"/>
    <lineage>
        <taxon>unclassified sequences</taxon>
        <taxon>metagenomes</taxon>
        <taxon>ecological metagenomes</taxon>
    </lineage>
</organism>